<sequence length="277" mass="29140">MTTSPDSRPPAGKGTGVTRHERWNALLELLADAGRLTVEEASLRMGVSAATIRRDFDQLAQQQMLTRTRGGAVAQSVSYDLPLRYKAARHATEKQRIAAATAELAEPGSIIGLNGGTTTSEVARVLATRADLHAEGPTPAITIVTNALNIGNELAVRPHVKIVLTGGVPRPQSYELTGPLATGIFDHVTLDVAVIGVNGVTARHGATCHNEGEAVVNRLMAERADRVVVVADGSKIGHRAFARICGTDEIDVLVTDATAPESELAAFTEAGVHVIQA</sequence>
<dbReference type="GO" id="GO:0003700">
    <property type="term" value="F:DNA-binding transcription factor activity"/>
    <property type="evidence" value="ECO:0007669"/>
    <property type="project" value="InterPro"/>
</dbReference>
<gene>
    <name evidence="5" type="ORF">BKA00_006837</name>
</gene>
<evidence type="ECO:0000313" key="6">
    <source>
        <dbReference type="Proteomes" id="UP000546324"/>
    </source>
</evidence>
<dbReference type="PANTHER" id="PTHR30363:SF44">
    <property type="entry name" value="AGA OPERON TRANSCRIPTIONAL REPRESSOR-RELATED"/>
    <property type="match status" value="1"/>
</dbReference>
<dbReference type="SUPFAM" id="SSF100950">
    <property type="entry name" value="NagB/RpiA/CoA transferase-like"/>
    <property type="match status" value="1"/>
</dbReference>
<dbReference type="SMART" id="SM00420">
    <property type="entry name" value="HTH_DEOR"/>
    <property type="match status" value="1"/>
</dbReference>
<dbReference type="AlphaFoldDB" id="A0A7X0G5P5"/>
<dbReference type="EMBL" id="JACHMQ010000001">
    <property type="protein sequence ID" value="MBB6399923.1"/>
    <property type="molecule type" value="Genomic_DNA"/>
</dbReference>
<dbReference type="SMART" id="SM01134">
    <property type="entry name" value="DeoRC"/>
    <property type="match status" value="1"/>
</dbReference>
<evidence type="ECO:0000256" key="2">
    <source>
        <dbReference type="ARBA" id="ARBA00023125"/>
    </source>
</evidence>
<evidence type="ECO:0000313" key="5">
    <source>
        <dbReference type="EMBL" id="MBB6399923.1"/>
    </source>
</evidence>
<dbReference type="Pfam" id="PF00455">
    <property type="entry name" value="DeoRC"/>
    <property type="match status" value="1"/>
</dbReference>
<dbReference type="InterPro" id="IPR018356">
    <property type="entry name" value="Tscrpt_reg_HTH_DeoR_CS"/>
</dbReference>
<dbReference type="PROSITE" id="PS51000">
    <property type="entry name" value="HTH_DEOR_2"/>
    <property type="match status" value="1"/>
</dbReference>
<dbReference type="InterPro" id="IPR037171">
    <property type="entry name" value="NagB/RpiA_transferase-like"/>
</dbReference>
<comment type="caution">
    <text evidence="5">The sequence shown here is derived from an EMBL/GenBank/DDBJ whole genome shotgun (WGS) entry which is preliminary data.</text>
</comment>
<proteinExistence type="predicted"/>
<keyword evidence="1" id="KW-0805">Transcription regulation</keyword>
<keyword evidence="3" id="KW-0804">Transcription</keyword>
<dbReference type="RefSeq" id="WP_221493415.1">
    <property type="nucleotide sequence ID" value="NZ_JACHMQ010000001.1"/>
</dbReference>
<dbReference type="Gene3D" id="3.40.50.1360">
    <property type="match status" value="1"/>
</dbReference>
<evidence type="ECO:0000256" key="3">
    <source>
        <dbReference type="ARBA" id="ARBA00023163"/>
    </source>
</evidence>
<name>A0A7X0G5P5_9ACTN</name>
<dbReference type="InterPro" id="IPR036390">
    <property type="entry name" value="WH_DNA-bd_sf"/>
</dbReference>
<keyword evidence="2" id="KW-0238">DNA-binding</keyword>
<dbReference type="InterPro" id="IPR014036">
    <property type="entry name" value="DeoR-like_C"/>
</dbReference>
<dbReference type="GO" id="GO:0003677">
    <property type="term" value="F:DNA binding"/>
    <property type="evidence" value="ECO:0007669"/>
    <property type="project" value="UniProtKB-KW"/>
</dbReference>
<dbReference type="Proteomes" id="UP000546324">
    <property type="component" value="Unassembled WGS sequence"/>
</dbReference>
<evidence type="ECO:0000259" key="4">
    <source>
        <dbReference type="PROSITE" id="PS51000"/>
    </source>
</evidence>
<reference evidence="5 6" key="1">
    <citation type="submission" date="2020-08" db="EMBL/GenBank/DDBJ databases">
        <title>Sequencing the genomes of 1000 actinobacteria strains.</title>
        <authorList>
            <person name="Klenk H.-P."/>
        </authorList>
    </citation>
    <scope>NUCLEOTIDE SEQUENCE [LARGE SCALE GENOMIC DNA]</scope>
    <source>
        <strain evidence="5 6">DSM 43675</strain>
    </source>
</reference>
<dbReference type="InterPro" id="IPR050313">
    <property type="entry name" value="Carb_Metab_HTH_regulators"/>
</dbReference>
<protein>
    <submittedName>
        <fullName evidence="5">DeoR family transcriptional regulator of aga operon</fullName>
    </submittedName>
</protein>
<dbReference type="PROSITE" id="PS00894">
    <property type="entry name" value="HTH_DEOR_1"/>
    <property type="match status" value="1"/>
</dbReference>
<feature type="domain" description="HTH deoR-type" evidence="4">
    <location>
        <begin position="19"/>
        <end position="74"/>
    </location>
</feature>
<organism evidence="5 6">
    <name type="scientific">Actinomadura coerulea</name>
    <dbReference type="NCBI Taxonomy" id="46159"/>
    <lineage>
        <taxon>Bacteria</taxon>
        <taxon>Bacillati</taxon>
        <taxon>Actinomycetota</taxon>
        <taxon>Actinomycetes</taxon>
        <taxon>Streptosporangiales</taxon>
        <taxon>Thermomonosporaceae</taxon>
        <taxon>Actinomadura</taxon>
    </lineage>
</organism>
<accession>A0A7X0G5P5</accession>
<keyword evidence="6" id="KW-1185">Reference proteome</keyword>
<evidence type="ECO:0000256" key="1">
    <source>
        <dbReference type="ARBA" id="ARBA00023015"/>
    </source>
</evidence>
<dbReference type="PANTHER" id="PTHR30363">
    <property type="entry name" value="HTH-TYPE TRANSCRIPTIONAL REGULATOR SRLR-RELATED"/>
    <property type="match status" value="1"/>
</dbReference>
<dbReference type="PRINTS" id="PR00037">
    <property type="entry name" value="HTHLACR"/>
</dbReference>
<dbReference type="InterPro" id="IPR001034">
    <property type="entry name" value="DeoR_HTH"/>
</dbReference>
<dbReference type="Pfam" id="PF08220">
    <property type="entry name" value="HTH_DeoR"/>
    <property type="match status" value="1"/>
</dbReference>
<dbReference type="SUPFAM" id="SSF46785">
    <property type="entry name" value="Winged helix' DNA-binding domain"/>
    <property type="match status" value="1"/>
</dbReference>